<dbReference type="AlphaFoldDB" id="A0A1E4SM49"/>
<reference evidence="2" key="1">
    <citation type="submission" date="2016-05" db="EMBL/GenBank/DDBJ databases">
        <title>Comparative genomics of biotechnologically important yeasts.</title>
        <authorList>
            <consortium name="DOE Joint Genome Institute"/>
            <person name="Riley R."/>
            <person name="Haridas S."/>
            <person name="Wolfe K.H."/>
            <person name="Lopes M.R."/>
            <person name="Hittinger C.T."/>
            <person name="Goker M."/>
            <person name="Salamov A."/>
            <person name="Wisecaver J."/>
            <person name="Long T.M."/>
            <person name="Aerts A.L."/>
            <person name="Barry K."/>
            <person name="Choi C."/>
            <person name="Clum A."/>
            <person name="Coughlan A.Y."/>
            <person name="Deshpande S."/>
            <person name="Douglass A.P."/>
            <person name="Hanson S.J."/>
            <person name="Klenk H.-P."/>
            <person name="Labutti K."/>
            <person name="Lapidus A."/>
            <person name="Lindquist E."/>
            <person name="Lipzen A."/>
            <person name="Meier-Kolthoff J.P."/>
            <person name="Ohm R.A."/>
            <person name="Otillar R.P."/>
            <person name="Pangilinan J."/>
            <person name="Peng Y."/>
            <person name="Rokas A."/>
            <person name="Rosa C.A."/>
            <person name="Scheuner C."/>
            <person name="Sibirny A.A."/>
            <person name="Slot J.C."/>
            <person name="Stielow J.B."/>
            <person name="Sun H."/>
            <person name="Kurtzman C.P."/>
            <person name="Blackwell M."/>
            <person name="Grigoriev I.V."/>
            <person name="Jeffries T.W."/>
        </authorList>
    </citation>
    <scope>NUCLEOTIDE SEQUENCE [LARGE SCALE GENOMIC DNA]</scope>
    <source>
        <strain evidence="2">NRRL Y-17324</strain>
    </source>
</reference>
<dbReference type="Proteomes" id="UP000094285">
    <property type="component" value="Unassembled WGS sequence"/>
</dbReference>
<organism evidence="1 2">
    <name type="scientific">Suhomyces tanzawaensis NRRL Y-17324</name>
    <dbReference type="NCBI Taxonomy" id="984487"/>
    <lineage>
        <taxon>Eukaryota</taxon>
        <taxon>Fungi</taxon>
        <taxon>Dikarya</taxon>
        <taxon>Ascomycota</taxon>
        <taxon>Saccharomycotina</taxon>
        <taxon>Pichiomycetes</taxon>
        <taxon>Debaryomycetaceae</taxon>
        <taxon>Suhomyces</taxon>
    </lineage>
</organism>
<name>A0A1E4SM49_9ASCO</name>
<gene>
    <name evidence="1" type="ORF">CANTADRAFT_46484</name>
</gene>
<dbReference type="GeneID" id="30983476"/>
<sequence length="99" mass="10658">MLHNTQVVEINGIEYTVVVTHNAVPTAPITVYINEANNAAMGDYVYTIKGTSATLSGEENVRLSRLLEAKFGKPVYVGVNGQAGDVVAMFKVIQDMIGE</sequence>
<dbReference type="OrthoDB" id="4014860at2759"/>
<dbReference type="RefSeq" id="XP_020065687.1">
    <property type="nucleotide sequence ID" value="XM_020209340.1"/>
</dbReference>
<keyword evidence="2" id="KW-1185">Reference proteome</keyword>
<proteinExistence type="predicted"/>
<evidence type="ECO:0000313" key="1">
    <source>
        <dbReference type="EMBL" id="ODV80565.1"/>
    </source>
</evidence>
<evidence type="ECO:0000313" key="2">
    <source>
        <dbReference type="Proteomes" id="UP000094285"/>
    </source>
</evidence>
<protein>
    <submittedName>
        <fullName evidence="1">Uncharacterized protein</fullName>
    </submittedName>
</protein>
<accession>A0A1E4SM49</accession>
<dbReference type="EMBL" id="KV453910">
    <property type="protein sequence ID" value="ODV80565.1"/>
    <property type="molecule type" value="Genomic_DNA"/>
</dbReference>